<dbReference type="EMBL" id="SFCI01002533">
    <property type="protein sequence ID" value="TFY73797.1"/>
    <property type="molecule type" value="Genomic_DNA"/>
</dbReference>
<sequence length="393" mass="43006">MPQSLPAFDNLDPNDVRAYSLDLSDLSLRTAYDTCLWLESFSGLEAFATNLEHDRSHSIMTDMSSTLSARVLGYALLYAHSQAGRGALIREINECNRDLELLAGLAHLYVFGLIRVFRNPKGPTPDISSSQSPRHSFQQALLDAEHLLQKTSFTAAELRKLVNLFACISVHSPIYKAAFDINTATSTVRESLSFRPQAAAVQVAHIISQSLSEGIEGVTPAARAKFDWARTASAIIERFGDFNSRALLGDWGLNSPLNAFLSTNDSHAAFDALEMWLTPAKTSDDEIKANTYNVNVVVNHQLLPSQLVPDVAGVRNQVKFEPLTVGSQVIPAPHPELIGLHAACAEIAHRSGAAEYLEEFFRGIDSISVMTEPDAAYELTRSLKVLQLVRGTA</sequence>
<accession>A0A4Y9ZIE6</accession>
<dbReference type="Proteomes" id="UP000298061">
    <property type="component" value="Unassembled WGS sequence"/>
</dbReference>
<dbReference type="AlphaFoldDB" id="A0A4Y9ZIE6"/>
<protein>
    <recommendedName>
        <fullName evidence="3">HNH nuclease domain-containing protein</fullName>
    </recommendedName>
</protein>
<evidence type="ECO:0000313" key="1">
    <source>
        <dbReference type="EMBL" id="TFY73797.1"/>
    </source>
</evidence>
<dbReference type="STRING" id="135208.A0A4Y9ZIE6"/>
<name>A0A4Y9ZIE6_9AGAM</name>
<evidence type="ECO:0000313" key="2">
    <source>
        <dbReference type="Proteomes" id="UP000298061"/>
    </source>
</evidence>
<comment type="caution">
    <text evidence="1">The sequence shown here is derived from an EMBL/GenBank/DDBJ whole genome shotgun (WGS) entry which is preliminary data.</text>
</comment>
<dbReference type="OrthoDB" id="2104739at2759"/>
<gene>
    <name evidence="1" type="ORF">EWM64_g10214</name>
</gene>
<evidence type="ECO:0008006" key="3">
    <source>
        <dbReference type="Google" id="ProtNLM"/>
    </source>
</evidence>
<keyword evidence="2" id="KW-1185">Reference proteome</keyword>
<proteinExistence type="predicted"/>
<organism evidence="1 2">
    <name type="scientific">Hericium alpestre</name>
    <dbReference type="NCBI Taxonomy" id="135208"/>
    <lineage>
        <taxon>Eukaryota</taxon>
        <taxon>Fungi</taxon>
        <taxon>Dikarya</taxon>
        <taxon>Basidiomycota</taxon>
        <taxon>Agaricomycotina</taxon>
        <taxon>Agaricomycetes</taxon>
        <taxon>Russulales</taxon>
        <taxon>Hericiaceae</taxon>
        <taxon>Hericium</taxon>
    </lineage>
</organism>
<reference evidence="1 2" key="1">
    <citation type="submission" date="2019-02" db="EMBL/GenBank/DDBJ databases">
        <title>Genome sequencing of the rare red list fungi Hericium alpestre (H. flagellum).</title>
        <authorList>
            <person name="Buettner E."/>
            <person name="Kellner H."/>
        </authorList>
    </citation>
    <scope>NUCLEOTIDE SEQUENCE [LARGE SCALE GENOMIC DNA]</scope>
    <source>
        <strain evidence="1 2">DSM 108284</strain>
    </source>
</reference>